<dbReference type="PROSITE" id="PS50125">
    <property type="entry name" value="GUANYLATE_CYCLASE_2"/>
    <property type="match status" value="1"/>
</dbReference>
<dbReference type="EMBL" id="AAWS01000033">
    <property type="protein sequence ID" value="EAY26528.1"/>
    <property type="molecule type" value="Genomic_DNA"/>
</dbReference>
<evidence type="ECO:0000256" key="8">
    <source>
        <dbReference type="ARBA" id="ARBA00022840"/>
    </source>
</evidence>
<comment type="caution">
    <text evidence="21">The sequence shown here is derived from an EMBL/GenBank/DDBJ whole genome shotgun (WGS) entry which is preliminary data.</text>
</comment>
<accession>A1ZSW4</accession>
<dbReference type="FunFam" id="3.30.70.1230:FF:000033">
    <property type="entry name" value="Adenylate cyclase"/>
    <property type="match status" value="1"/>
</dbReference>
<evidence type="ECO:0000256" key="7">
    <source>
        <dbReference type="ARBA" id="ARBA00022741"/>
    </source>
</evidence>
<evidence type="ECO:0000256" key="4">
    <source>
        <dbReference type="ARBA" id="ARBA00021420"/>
    </source>
</evidence>
<organism evidence="21 22">
    <name type="scientific">Microscilla marina ATCC 23134</name>
    <dbReference type="NCBI Taxonomy" id="313606"/>
    <lineage>
        <taxon>Bacteria</taxon>
        <taxon>Pseudomonadati</taxon>
        <taxon>Bacteroidota</taxon>
        <taxon>Cytophagia</taxon>
        <taxon>Cytophagales</taxon>
        <taxon>Microscillaceae</taxon>
        <taxon>Microscilla</taxon>
    </lineage>
</organism>
<dbReference type="Proteomes" id="UP000004095">
    <property type="component" value="Unassembled WGS sequence"/>
</dbReference>
<evidence type="ECO:0000256" key="16">
    <source>
        <dbReference type="ARBA" id="ARBA00064436"/>
    </source>
</evidence>
<keyword evidence="22" id="KW-1185">Reference proteome</keyword>
<evidence type="ECO:0000256" key="18">
    <source>
        <dbReference type="SAM" id="Coils"/>
    </source>
</evidence>
<evidence type="ECO:0000256" key="12">
    <source>
        <dbReference type="ARBA" id="ARBA00023136"/>
    </source>
</evidence>
<keyword evidence="13 17" id="KW-0456">Lyase</keyword>
<dbReference type="SMART" id="SM00044">
    <property type="entry name" value="CYCc"/>
    <property type="match status" value="1"/>
</dbReference>
<evidence type="ECO:0000256" key="1">
    <source>
        <dbReference type="ARBA" id="ARBA00001593"/>
    </source>
</evidence>
<dbReference type="GO" id="GO:0005524">
    <property type="term" value="F:ATP binding"/>
    <property type="evidence" value="ECO:0007669"/>
    <property type="project" value="UniProtKB-KW"/>
</dbReference>
<sequence>MREKQGKILTIVLLCLIAQHSYAQKIHLDSVRQALFTTRNDTAKAILRMDYALTLVKLDGTPGQVVAYNNAALYHAKLGISIAKRLNDPKTLSRVYTFMGQIHENAKGGDYAKAVDNYTKALQIFKERQDSISQADVLIKLARFYYNFNYLNTDYYDKSLETAQKAIQILEVFFQQNKLSDPWLVKFSDMYETVGDIKAWKGGDNQEILNSYERSHEIRSSIDDDKLKGKSLKYDYMLRFRDSQKKAADQRLWAAVIGLVLILVFAAFMVYGFFLLRKKRNDLAEQNIKIERMNAEIKHRSEEIMEQSEQLKLANEEINIEKDKSDKLLLNILPSDVAEELKINGKSQVRNYDMATVMFTDFKGFTKIASFTDPAEIVKNLDTCFAAFDQIIEEYNLEKIKTIGDAYMCVGGIPNENKSNAVDATLAALSIRKFMADFRTEKLLRGEQVWELRLGINTGPLIAGVIGTKKFAYDVWGDTVNTASRMESNGVVNEISVSQVTYELVKDFFECEYHGRVQAKGKGEIDMYLVKGIIPELSESYEGIKPNELFREKMAEHGLIDA</sequence>
<proteinExistence type="inferred from homology"/>
<dbReference type="PANTHER" id="PTHR11920">
    <property type="entry name" value="GUANYLYL CYCLASE"/>
    <property type="match status" value="1"/>
</dbReference>
<dbReference type="AlphaFoldDB" id="A1ZSW4"/>
<evidence type="ECO:0000259" key="20">
    <source>
        <dbReference type="PROSITE" id="PS50125"/>
    </source>
</evidence>
<keyword evidence="9" id="KW-0460">Magnesium</keyword>
<dbReference type="SUPFAM" id="SSF55073">
    <property type="entry name" value="Nucleotide cyclase"/>
    <property type="match status" value="1"/>
</dbReference>
<comment type="subunit">
    <text evidence="16">Homodimer. Can also exist as monomer.</text>
</comment>
<dbReference type="InterPro" id="IPR018297">
    <property type="entry name" value="A/G_cyclase_CS"/>
</dbReference>
<evidence type="ECO:0000256" key="3">
    <source>
        <dbReference type="ARBA" id="ARBA00012201"/>
    </source>
</evidence>
<evidence type="ECO:0000256" key="2">
    <source>
        <dbReference type="ARBA" id="ARBA00004370"/>
    </source>
</evidence>
<comment type="similarity">
    <text evidence="17">Belongs to the adenylyl cyclase class-4/guanylyl cyclase family.</text>
</comment>
<feature type="coiled-coil region" evidence="18">
    <location>
        <begin position="276"/>
        <end position="324"/>
    </location>
</feature>
<dbReference type="InterPro" id="IPR011990">
    <property type="entry name" value="TPR-like_helical_dom_sf"/>
</dbReference>
<feature type="transmembrane region" description="Helical" evidence="19">
    <location>
        <begin position="252"/>
        <end position="276"/>
    </location>
</feature>
<evidence type="ECO:0000256" key="6">
    <source>
        <dbReference type="ARBA" id="ARBA00022723"/>
    </source>
</evidence>
<keyword evidence="21" id="KW-0675">Receptor</keyword>
<dbReference type="eggNOG" id="COG2114">
    <property type="taxonomic scope" value="Bacteria"/>
</dbReference>
<keyword evidence="10 19" id="KW-1133">Transmembrane helix</keyword>
<dbReference type="Gene3D" id="3.30.70.1230">
    <property type="entry name" value="Nucleotide cyclase"/>
    <property type="match status" value="1"/>
</dbReference>
<dbReference type="SUPFAM" id="SSF48452">
    <property type="entry name" value="TPR-like"/>
    <property type="match status" value="1"/>
</dbReference>
<dbReference type="GO" id="GO:0046872">
    <property type="term" value="F:metal ion binding"/>
    <property type="evidence" value="ECO:0007669"/>
    <property type="project" value="UniProtKB-KW"/>
</dbReference>
<dbReference type="PANTHER" id="PTHR11920:SF335">
    <property type="entry name" value="GUANYLATE CYCLASE"/>
    <property type="match status" value="1"/>
</dbReference>
<dbReference type="GO" id="GO:0005886">
    <property type="term" value="C:plasma membrane"/>
    <property type="evidence" value="ECO:0007669"/>
    <property type="project" value="UniProtKB-ARBA"/>
</dbReference>
<dbReference type="OrthoDB" id="9806704at2"/>
<reference evidence="21 22" key="1">
    <citation type="submission" date="2007-01" db="EMBL/GenBank/DDBJ databases">
        <authorList>
            <person name="Haygood M."/>
            <person name="Podell S."/>
            <person name="Anderson C."/>
            <person name="Hopkinson B."/>
            <person name="Roe K."/>
            <person name="Barbeau K."/>
            <person name="Gaasterland T."/>
            <person name="Ferriera S."/>
            <person name="Johnson J."/>
            <person name="Kravitz S."/>
            <person name="Beeson K."/>
            <person name="Sutton G."/>
            <person name="Rogers Y.-H."/>
            <person name="Friedman R."/>
            <person name="Frazier M."/>
            <person name="Venter J.C."/>
        </authorList>
    </citation>
    <scope>NUCLEOTIDE SEQUENCE [LARGE SCALE GENOMIC DNA]</scope>
    <source>
        <strain evidence="21 22">ATCC 23134</strain>
    </source>
</reference>
<dbReference type="Gene3D" id="1.25.40.10">
    <property type="entry name" value="Tetratricopeptide repeat domain"/>
    <property type="match status" value="1"/>
</dbReference>
<dbReference type="EC" id="4.6.1.1" evidence="3"/>
<feature type="domain" description="Guanylate cyclase" evidence="20">
    <location>
        <begin position="356"/>
        <end position="487"/>
    </location>
</feature>
<comment type="catalytic activity">
    <reaction evidence="1">
        <text>ATP = 3',5'-cyclic AMP + diphosphate</text>
        <dbReference type="Rhea" id="RHEA:15389"/>
        <dbReference type="ChEBI" id="CHEBI:30616"/>
        <dbReference type="ChEBI" id="CHEBI:33019"/>
        <dbReference type="ChEBI" id="CHEBI:58165"/>
        <dbReference type="EC" id="4.6.1.1"/>
    </reaction>
</comment>
<keyword evidence="8" id="KW-0067">ATP-binding</keyword>
<keyword evidence="6" id="KW-0479">Metal-binding</keyword>
<gene>
    <name evidence="21" type="ORF">M23134_01698</name>
</gene>
<evidence type="ECO:0000256" key="11">
    <source>
        <dbReference type="ARBA" id="ARBA00022998"/>
    </source>
</evidence>
<keyword evidence="12 19" id="KW-0472">Membrane</keyword>
<evidence type="ECO:0000256" key="13">
    <source>
        <dbReference type="ARBA" id="ARBA00023239"/>
    </source>
</evidence>
<keyword evidence="5 19" id="KW-0812">Transmembrane</keyword>
<dbReference type="PROSITE" id="PS00452">
    <property type="entry name" value="GUANYLATE_CYCLASE_1"/>
    <property type="match status" value="1"/>
</dbReference>
<dbReference type="InterPro" id="IPR001054">
    <property type="entry name" value="A/G_cyclase"/>
</dbReference>
<evidence type="ECO:0000313" key="21">
    <source>
        <dbReference type="EMBL" id="EAY26528.1"/>
    </source>
</evidence>
<dbReference type="GO" id="GO:0004016">
    <property type="term" value="F:adenylate cyclase activity"/>
    <property type="evidence" value="ECO:0007669"/>
    <property type="project" value="UniProtKB-EC"/>
</dbReference>
<evidence type="ECO:0000256" key="5">
    <source>
        <dbReference type="ARBA" id="ARBA00022692"/>
    </source>
</evidence>
<dbReference type="GO" id="GO:0035556">
    <property type="term" value="P:intracellular signal transduction"/>
    <property type="evidence" value="ECO:0007669"/>
    <property type="project" value="InterPro"/>
</dbReference>
<dbReference type="GO" id="GO:0006171">
    <property type="term" value="P:cAMP biosynthetic process"/>
    <property type="evidence" value="ECO:0007669"/>
    <property type="project" value="UniProtKB-KW"/>
</dbReference>
<evidence type="ECO:0000256" key="10">
    <source>
        <dbReference type="ARBA" id="ARBA00022989"/>
    </source>
</evidence>
<evidence type="ECO:0000256" key="19">
    <source>
        <dbReference type="SAM" id="Phobius"/>
    </source>
</evidence>
<dbReference type="RefSeq" id="WP_002700792.1">
    <property type="nucleotide sequence ID" value="NZ_AAWS01000033.1"/>
</dbReference>
<comment type="subcellular location">
    <subcellularLocation>
        <location evidence="2">Membrane</location>
    </subcellularLocation>
</comment>
<keyword evidence="11" id="KW-0115">cAMP biosynthesis</keyword>
<protein>
    <recommendedName>
        <fullName evidence="4">Adenylate cyclase</fullName>
        <ecNumber evidence="3">4.6.1.1</ecNumber>
    </recommendedName>
    <alternativeName>
        <fullName evidence="14">ATP pyrophosphate-lyase</fullName>
    </alternativeName>
    <alternativeName>
        <fullName evidence="15">Adenylyl cyclase</fullName>
    </alternativeName>
</protein>
<dbReference type="Gene3D" id="6.10.250.780">
    <property type="match status" value="1"/>
</dbReference>
<keyword evidence="18" id="KW-0175">Coiled coil</keyword>
<name>A1ZSW4_MICM2</name>
<dbReference type="InterPro" id="IPR050401">
    <property type="entry name" value="Cyclic_nucleotide_synthase"/>
</dbReference>
<evidence type="ECO:0000256" key="9">
    <source>
        <dbReference type="ARBA" id="ARBA00022842"/>
    </source>
</evidence>
<keyword evidence="7" id="KW-0547">Nucleotide-binding</keyword>
<evidence type="ECO:0000256" key="14">
    <source>
        <dbReference type="ARBA" id="ARBA00032597"/>
    </source>
</evidence>
<evidence type="ECO:0000313" key="22">
    <source>
        <dbReference type="Proteomes" id="UP000004095"/>
    </source>
</evidence>
<dbReference type="CDD" id="cd07302">
    <property type="entry name" value="CHD"/>
    <property type="match status" value="1"/>
</dbReference>
<dbReference type="Pfam" id="PF00211">
    <property type="entry name" value="Guanylate_cyc"/>
    <property type="match status" value="1"/>
</dbReference>
<evidence type="ECO:0000256" key="15">
    <source>
        <dbReference type="ARBA" id="ARBA00032637"/>
    </source>
</evidence>
<evidence type="ECO:0000256" key="17">
    <source>
        <dbReference type="RuleBase" id="RU000405"/>
    </source>
</evidence>
<dbReference type="InterPro" id="IPR029787">
    <property type="entry name" value="Nucleotide_cyclase"/>
</dbReference>